<dbReference type="OrthoDB" id="773543at2759"/>
<feature type="repeat" description="PPR" evidence="3">
    <location>
        <begin position="269"/>
        <end position="303"/>
    </location>
</feature>
<evidence type="ECO:0000313" key="5">
    <source>
        <dbReference type="Proteomes" id="UP001153076"/>
    </source>
</evidence>
<dbReference type="InterPro" id="IPR050872">
    <property type="entry name" value="PPR_P_subfamily"/>
</dbReference>
<feature type="repeat" description="PPR" evidence="3">
    <location>
        <begin position="895"/>
        <end position="929"/>
    </location>
</feature>
<feature type="repeat" description="PPR" evidence="3">
    <location>
        <begin position="1210"/>
        <end position="1244"/>
    </location>
</feature>
<keyword evidence="2" id="KW-0677">Repeat</keyword>
<dbReference type="PANTHER" id="PTHR46128">
    <property type="entry name" value="MITOCHONDRIAL GROUP I INTRON SPLICING FACTOR CCM1"/>
    <property type="match status" value="1"/>
</dbReference>
<dbReference type="Pfam" id="PF13041">
    <property type="entry name" value="PPR_2"/>
    <property type="match status" value="3"/>
</dbReference>
<dbReference type="InterPro" id="IPR011990">
    <property type="entry name" value="TPR-like_helical_dom_sf"/>
</dbReference>
<feature type="repeat" description="PPR" evidence="3">
    <location>
        <begin position="685"/>
        <end position="719"/>
    </location>
</feature>
<feature type="repeat" description="PPR" evidence="3">
    <location>
        <begin position="342"/>
        <end position="376"/>
    </location>
</feature>
<comment type="caution">
    <text evidence="4">The sequence shown here is derived from an EMBL/GenBank/DDBJ whole genome shotgun (WGS) entry which is preliminary data.</text>
</comment>
<sequence>MVVALASAYTQGHDKHRSKTGLLLERSITCNQNVHFGNYWLDGLMNYDARLKVARDDLPHHCSWPWVTTIMLGRVSSTHRRAVIVKQVCFSLSSLSFPQYDLHNGSVSIAKTPSPSSSLQKLCKTHLESSLPTITLGVQSVIWKCSSRFNHKVDSLTASGASLDELLLGISHVSPETCRKFLRISSLRPEQVLEILLGFELGVKNLLYDARIVGSLWEIFKRAADRSEGFKHLPQSCEVIASMLMGARMLREVESLLSTMETQGVLLACDEIFSSLIEGYVHAGELERAILMYDRMRGKGLVLSSSCYCALIDILTKEHNADYVLNIYEDLIEMGIGFGDVEAMNLEILIAFLCRHGKIKEARKLLKRMVATGCLLNEVVLREVADAYCKKKDFDDLLGFFIEMKCAPDVLVGNKIIFSLCSQFGTKRAHSFFWELENLGFRPNEITFGIFIGWSCNQGKLRDAFVYMSEILSRGLKPDTHSYNALISGMCKVGMEDHAGAILNEMTDNGIKPNLATFTTLLAGYSKARRFNEVELMMSEMINYGFAFKSPLEDPILKAFSILGFNPSDVKVRRDNDARNYRTEFIDELGNGLYLDTNLDVFEKKLDGILEESLIPDFDLLVTRQCNQKNAKQALLLVDEMFQWGQELSVPVLSELVKLLCESSCYVKAIPGLLDKNLPLFVRLDHETLNLLVQAMSKNGFADKCRLLLDEMDRRNLPITNATCTALMVGFYKIGRMNDILHCWDVLRKGSWIPEWKDFVTILNCLCQRRMLEKLLELFSIMLVAKPDKRMQVCDIFLESLCGSGMTDVGHVLVNELLRQHFELNNSIYNHLIKGYCQEKRLSEALMVFHAIQNGKLIISSDTLLQLATTLCQNNRVEDAAALKDTCLRAHSSSSVSLYTALINGFCRAGKIAEADTLFTELLSENVAPNHEIYNALLQGHCQAIDLRTVKGLLCIMIRRRLTFSVRSYSRLLNMMCRKAMLHLACGLKTLMLVESKFSSSITYNILIFYLFQMGKIFLVDAVLEEMEETGLQLDQVGYNFLINGFSICKDLPRSVKYLNTMISKGLKPNNRSLRAVVKYLCRNGQIQDAVELSKQMELRGWVHSSTLQHAFVEGLLSHGKIYEAQRFLVRIQDKDLMPSMINYENLIRKFCCYERLETAVNLLDQMLKKRSIPDSATYDCIVQSFCTCNGLDRAMDFYNEMLARNLKPSTGTWGALIEKFCVSGRTSEAEALLVSMVQLGETPTKQMYFSIIERYRLENNISKASELLQKMQQHGYQPDFTIQWSLISSLKSLTDQKARTGTQGFLSKLLHDSGWFPSGANTKSNSR</sequence>
<dbReference type="Gene3D" id="1.25.40.10">
    <property type="entry name" value="Tetratricopeptide repeat domain"/>
    <property type="match status" value="8"/>
</dbReference>
<dbReference type="NCBIfam" id="TIGR00756">
    <property type="entry name" value="PPR"/>
    <property type="match status" value="7"/>
</dbReference>
<feature type="repeat" description="PPR" evidence="3">
    <location>
        <begin position="1175"/>
        <end position="1209"/>
    </location>
</feature>
<feature type="repeat" description="PPR" evidence="3">
    <location>
        <begin position="1245"/>
        <end position="1279"/>
    </location>
</feature>
<feature type="repeat" description="PPR" evidence="3">
    <location>
        <begin position="1035"/>
        <end position="1069"/>
    </location>
</feature>
<dbReference type="EMBL" id="JAKOGI010001764">
    <property type="protein sequence ID" value="KAJ8424137.1"/>
    <property type="molecule type" value="Genomic_DNA"/>
</dbReference>
<dbReference type="PROSITE" id="PS51375">
    <property type="entry name" value="PPR"/>
    <property type="match status" value="14"/>
</dbReference>
<feature type="repeat" description="PPR" evidence="3">
    <location>
        <begin position="1070"/>
        <end position="1104"/>
    </location>
</feature>
<feature type="repeat" description="PPR" evidence="3">
    <location>
        <begin position="479"/>
        <end position="513"/>
    </location>
</feature>
<evidence type="ECO:0000256" key="2">
    <source>
        <dbReference type="ARBA" id="ARBA00022737"/>
    </source>
</evidence>
<evidence type="ECO:0008006" key="6">
    <source>
        <dbReference type="Google" id="ProtNLM"/>
    </source>
</evidence>
<accession>A0A9Q1GRJ3</accession>
<protein>
    <recommendedName>
        <fullName evidence="6">Pentatricopeptide repeat-containing protein</fullName>
    </recommendedName>
</protein>
<keyword evidence="5" id="KW-1185">Reference proteome</keyword>
<dbReference type="InterPro" id="IPR002885">
    <property type="entry name" value="PPR_rpt"/>
</dbReference>
<feature type="repeat" description="PPR" evidence="3">
    <location>
        <begin position="514"/>
        <end position="548"/>
    </location>
</feature>
<name>A0A9Q1GRJ3_9CARY</name>
<comment type="similarity">
    <text evidence="1">Belongs to the PPR family. P subfamily.</text>
</comment>
<dbReference type="PANTHER" id="PTHR46128:SF285">
    <property type="entry name" value="PENTATRICOPEPTIDE REPEAT-CONTAINING PROTEIN"/>
    <property type="match status" value="1"/>
</dbReference>
<evidence type="ECO:0000313" key="4">
    <source>
        <dbReference type="EMBL" id="KAJ8424137.1"/>
    </source>
</evidence>
<feature type="repeat" description="PPR" evidence="3">
    <location>
        <begin position="1000"/>
        <end position="1034"/>
    </location>
</feature>
<gene>
    <name evidence="4" type="ORF">Cgig2_004600</name>
</gene>
<dbReference type="SUPFAM" id="SSF48452">
    <property type="entry name" value="TPR-like"/>
    <property type="match status" value="1"/>
</dbReference>
<feature type="repeat" description="PPR" evidence="3">
    <location>
        <begin position="825"/>
        <end position="859"/>
    </location>
</feature>
<reference evidence="4" key="1">
    <citation type="submission" date="2022-04" db="EMBL/GenBank/DDBJ databases">
        <title>Carnegiea gigantea Genome sequencing and assembly v2.</title>
        <authorList>
            <person name="Copetti D."/>
            <person name="Sanderson M.J."/>
            <person name="Burquez A."/>
            <person name="Wojciechowski M.F."/>
        </authorList>
    </citation>
    <scope>NUCLEOTIDE SEQUENCE</scope>
    <source>
        <strain evidence="4">SGP5-SGP5p</strain>
        <tissue evidence="4">Aerial part</tissue>
    </source>
</reference>
<organism evidence="4 5">
    <name type="scientific">Carnegiea gigantea</name>
    <dbReference type="NCBI Taxonomy" id="171969"/>
    <lineage>
        <taxon>Eukaryota</taxon>
        <taxon>Viridiplantae</taxon>
        <taxon>Streptophyta</taxon>
        <taxon>Embryophyta</taxon>
        <taxon>Tracheophyta</taxon>
        <taxon>Spermatophyta</taxon>
        <taxon>Magnoliopsida</taxon>
        <taxon>eudicotyledons</taxon>
        <taxon>Gunneridae</taxon>
        <taxon>Pentapetalae</taxon>
        <taxon>Caryophyllales</taxon>
        <taxon>Cactineae</taxon>
        <taxon>Cactaceae</taxon>
        <taxon>Cactoideae</taxon>
        <taxon>Echinocereeae</taxon>
        <taxon>Carnegiea</taxon>
    </lineage>
</organism>
<feature type="repeat" description="PPR" evidence="3">
    <location>
        <begin position="444"/>
        <end position="478"/>
    </location>
</feature>
<dbReference type="Proteomes" id="UP001153076">
    <property type="component" value="Unassembled WGS sequence"/>
</dbReference>
<evidence type="ECO:0000256" key="3">
    <source>
        <dbReference type="PROSITE-ProRule" id="PRU00708"/>
    </source>
</evidence>
<dbReference type="Pfam" id="PF12854">
    <property type="entry name" value="PPR_1"/>
    <property type="match status" value="1"/>
</dbReference>
<evidence type="ECO:0000256" key="1">
    <source>
        <dbReference type="ARBA" id="ARBA00007626"/>
    </source>
</evidence>
<proteinExistence type="inferred from homology"/>
<dbReference type="Pfam" id="PF01535">
    <property type="entry name" value="PPR"/>
    <property type="match status" value="7"/>
</dbReference>